<evidence type="ECO:0000256" key="1">
    <source>
        <dbReference type="ARBA" id="ARBA00005336"/>
    </source>
</evidence>
<name>A0A8J6MDP2_9FIRM</name>
<dbReference type="PANTHER" id="PTHR42715">
    <property type="entry name" value="BETA-GLUCOSIDASE"/>
    <property type="match status" value="1"/>
</dbReference>
<dbReference type="Gene3D" id="3.20.20.300">
    <property type="entry name" value="Glycoside hydrolase, family 3, N-terminal domain"/>
    <property type="match status" value="1"/>
</dbReference>
<dbReference type="InterPro" id="IPR036962">
    <property type="entry name" value="Glyco_hydro_3_N_sf"/>
</dbReference>
<dbReference type="InterPro" id="IPR002772">
    <property type="entry name" value="Glyco_hydro_3_C"/>
</dbReference>
<dbReference type="Gene3D" id="3.40.50.1700">
    <property type="entry name" value="Glycoside hydrolase family 3 C-terminal domain"/>
    <property type="match status" value="1"/>
</dbReference>
<dbReference type="InterPro" id="IPR026891">
    <property type="entry name" value="Fn3-like"/>
</dbReference>
<keyword evidence="3" id="KW-1133">Transmembrane helix</keyword>
<dbReference type="GO" id="GO:0004553">
    <property type="term" value="F:hydrolase activity, hydrolyzing O-glycosyl compounds"/>
    <property type="evidence" value="ECO:0007669"/>
    <property type="project" value="InterPro"/>
</dbReference>
<evidence type="ECO:0000256" key="2">
    <source>
        <dbReference type="ARBA" id="ARBA00022801"/>
    </source>
</evidence>
<dbReference type="InterPro" id="IPR001764">
    <property type="entry name" value="Glyco_hydro_3_N"/>
</dbReference>
<keyword evidence="2 5" id="KW-0378">Hydrolase</keyword>
<dbReference type="PRINTS" id="PR00133">
    <property type="entry name" value="GLHYDRLASE3"/>
</dbReference>
<dbReference type="Gene3D" id="2.60.40.10">
    <property type="entry name" value="Immunoglobulins"/>
    <property type="match status" value="1"/>
</dbReference>
<keyword evidence="3" id="KW-0812">Transmembrane</keyword>
<evidence type="ECO:0000313" key="6">
    <source>
        <dbReference type="Proteomes" id="UP000607645"/>
    </source>
</evidence>
<gene>
    <name evidence="5" type="ORF">H8S62_13485</name>
</gene>
<evidence type="ECO:0000259" key="4">
    <source>
        <dbReference type="SMART" id="SM01217"/>
    </source>
</evidence>
<dbReference type="SUPFAM" id="SSF51445">
    <property type="entry name" value="(Trans)glycosidases"/>
    <property type="match status" value="1"/>
</dbReference>
<dbReference type="GO" id="GO:0005975">
    <property type="term" value="P:carbohydrate metabolic process"/>
    <property type="evidence" value="ECO:0007669"/>
    <property type="project" value="InterPro"/>
</dbReference>
<dbReference type="InterPro" id="IPR017853">
    <property type="entry name" value="GH"/>
</dbReference>
<protein>
    <submittedName>
        <fullName evidence="5">Glycoside hydrolase family 3 C-terminal domain-containing protein</fullName>
    </submittedName>
</protein>
<dbReference type="AlphaFoldDB" id="A0A8J6MDP2"/>
<dbReference type="EMBL" id="JACOPQ010000011">
    <property type="protein sequence ID" value="MBC5738019.1"/>
    <property type="molecule type" value="Genomic_DNA"/>
</dbReference>
<accession>A0A8J6MDP2</accession>
<proteinExistence type="inferred from homology"/>
<dbReference type="PANTHER" id="PTHR42715:SF10">
    <property type="entry name" value="BETA-GLUCOSIDASE"/>
    <property type="match status" value="1"/>
</dbReference>
<feature type="transmembrane region" description="Helical" evidence="3">
    <location>
        <begin position="12"/>
        <end position="35"/>
    </location>
</feature>
<dbReference type="RefSeq" id="WP_186919813.1">
    <property type="nucleotide sequence ID" value="NZ_JACOPQ010000011.1"/>
</dbReference>
<keyword evidence="6" id="KW-1185">Reference proteome</keyword>
<sequence length="983" mass="107292">MGKKRSHRKLWMTLTSIFAVFLVVAIIGTMVANYFEPVLNTLLMASTSKIEVDPTAAAVDTEYFKSGYTYDRTGEEQLVADAEALFRRSVEEGAALLKNEGSALPIKSGETKITVFGVAGPNYITGLNSELEKAGYTVDSAVWDYYGGQQATARTTIGVPVWDDGVLGGAQGDVALVTIGRRAGEGTDCAHPGAGSLNTAVDAANGDYLDISPGEESMMENVKRLKDEGKFKKIVVVINTSNMVHGDFINDPRFGIDACIWMGQAQETYGTEGLVNILSGKVNPSGRLVDTVYMDNLKNPVMMNYGAIDGDLSGVDQALVEEVKNENYTYNNNPQGDFWEDSVVYQEGIYLGYKYYETRYEDVVMGTPNTGSFQYDEYVAYPFGHGLSYTTWAYSNFQVAEDGDNFVVTLDVTNTGSVPGKHSVLVYLQSPYTDYDKLNGIEKAAVTLVGFTKTGMLDGGASESVTVEVPKWQLRSYDANNAKTYILDAGSYYLTAAGSSHEAVNNILAKKGFGNTDSAGNTDMVYEYQVAALDTEIFSKSYATGNSITNLFECADPNKDAAASQTNSVTWVSRSDWEGTLPAAAQTIRYNDDMVEQARPISYVADPARQAETEMPRFGVANGLTLAAFMDVEYDDPLWDKLLEQMTYEETAKLVMNCWYGSDAVASVGKLRQTDQDTSMGRTNPFTANPDLLGVDFTSGDLRAATFNREIMKEIGLLTGENNLHASTDSAKAIGLYGFSPNIHRSPYSGRNGEYFSEDAYITGIACGLAVQGMQEKGSVCFVKHFFLNDQEDERHGIATWANEQTIRECYLPAFEYTVTLGGGMGFMNSFNRIGMIWPGEHRNSQIVFLEEECGFEGNIVTDMYEADYQDVIDGIQAGTTMWLSTASNEYGYGLLTSEPYRNDPVIVSALVEAAHRMLYGATRSAAMNGLSSNTRLVAVTPWWQTALTALDVTLGVVTIACAAMLVRSIVKGKKNGGEVGKR</sequence>
<comment type="similarity">
    <text evidence="1">Belongs to the glycosyl hydrolase 3 family.</text>
</comment>
<dbReference type="SMART" id="SM01217">
    <property type="entry name" value="Fn3_like"/>
    <property type="match status" value="1"/>
</dbReference>
<evidence type="ECO:0000313" key="5">
    <source>
        <dbReference type="EMBL" id="MBC5738019.1"/>
    </source>
</evidence>
<dbReference type="SUPFAM" id="SSF52279">
    <property type="entry name" value="Beta-D-glucan exohydrolase, C-terminal domain"/>
    <property type="match status" value="1"/>
</dbReference>
<dbReference type="InterPro" id="IPR036881">
    <property type="entry name" value="Glyco_hydro_3_C_sf"/>
</dbReference>
<organism evidence="5 6">
    <name type="scientific">Lawsonibacter faecis</name>
    <dbReference type="NCBI Taxonomy" id="2763052"/>
    <lineage>
        <taxon>Bacteria</taxon>
        <taxon>Bacillati</taxon>
        <taxon>Bacillota</taxon>
        <taxon>Clostridia</taxon>
        <taxon>Eubacteriales</taxon>
        <taxon>Oscillospiraceae</taxon>
        <taxon>Lawsonibacter</taxon>
    </lineage>
</organism>
<dbReference type="Pfam" id="PF14310">
    <property type="entry name" value="Fn3-like"/>
    <property type="match status" value="1"/>
</dbReference>
<feature type="domain" description="Fibronectin type III-like" evidence="4">
    <location>
        <begin position="422"/>
        <end position="500"/>
    </location>
</feature>
<evidence type="ECO:0000256" key="3">
    <source>
        <dbReference type="SAM" id="Phobius"/>
    </source>
</evidence>
<dbReference type="InterPro" id="IPR050288">
    <property type="entry name" value="Cellulose_deg_GH3"/>
</dbReference>
<dbReference type="Pfam" id="PF00933">
    <property type="entry name" value="Glyco_hydro_3"/>
    <property type="match status" value="1"/>
</dbReference>
<reference evidence="5" key="1">
    <citation type="submission" date="2020-08" db="EMBL/GenBank/DDBJ databases">
        <title>Genome public.</title>
        <authorList>
            <person name="Liu C."/>
            <person name="Sun Q."/>
        </authorList>
    </citation>
    <scope>NUCLEOTIDE SEQUENCE</scope>
    <source>
        <strain evidence="5">NSJ-52</strain>
    </source>
</reference>
<keyword evidence="3" id="KW-0472">Membrane</keyword>
<comment type="caution">
    <text evidence="5">The sequence shown here is derived from an EMBL/GenBank/DDBJ whole genome shotgun (WGS) entry which is preliminary data.</text>
</comment>
<dbReference type="Pfam" id="PF01915">
    <property type="entry name" value="Glyco_hydro_3_C"/>
    <property type="match status" value="1"/>
</dbReference>
<dbReference type="Proteomes" id="UP000607645">
    <property type="component" value="Unassembled WGS sequence"/>
</dbReference>
<dbReference type="InterPro" id="IPR013783">
    <property type="entry name" value="Ig-like_fold"/>
</dbReference>